<keyword evidence="3" id="KW-1185">Reference proteome</keyword>
<evidence type="ECO:0000313" key="2">
    <source>
        <dbReference type="EMBL" id="MFC3986639.1"/>
    </source>
</evidence>
<reference evidence="3" key="1">
    <citation type="journal article" date="2019" name="Int. J. Syst. Evol. Microbiol.">
        <title>The Global Catalogue of Microorganisms (GCM) 10K type strain sequencing project: providing services to taxonomists for standard genome sequencing and annotation.</title>
        <authorList>
            <consortium name="The Broad Institute Genomics Platform"/>
            <consortium name="The Broad Institute Genome Sequencing Center for Infectious Disease"/>
            <person name="Wu L."/>
            <person name="Ma J."/>
        </authorList>
    </citation>
    <scope>NUCLEOTIDE SEQUENCE [LARGE SCALE GENOMIC DNA]</scope>
    <source>
        <strain evidence="3">TBRC 7912</strain>
    </source>
</reference>
<gene>
    <name evidence="2" type="ORF">ACFOYY_41365</name>
</gene>
<evidence type="ECO:0000256" key="1">
    <source>
        <dbReference type="SAM" id="MobiDB-lite"/>
    </source>
</evidence>
<organism evidence="2 3">
    <name type="scientific">Streptosporangium jomthongense</name>
    <dbReference type="NCBI Taxonomy" id="1193683"/>
    <lineage>
        <taxon>Bacteria</taxon>
        <taxon>Bacillati</taxon>
        <taxon>Actinomycetota</taxon>
        <taxon>Actinomycetes</taxon>
        <taxon>Streptosporangiales</taxon>
        <taxon>Streptosporangiaceae</taxon>
        <taxon>Streptosporangium</taxon>
    </lineage>
</organism>
<feature type="region of interest" description="Disordered" evidence="1">
    <location>
        <begin position="1"/>
        <end position="45"/>
    </location>
</feature>
<feature type="compositionally biased region" description="Basic and acidic residues" evidence="1">
    <location>
        <begin position="1"/>
        <end position="16"/>
    </location>
</feature>
<protein>
    <submittedName>
        <fullName evidence="2">Uncharacterized protein</fullName>
    </submittedName>
</protein>
<evidence type="ECO:0000313" key="3">
    <source>
        <dbReference type="Proteomes" id="UP001595698"/>
    </source>
</evidence>
<sequence length="45" mass="4718">MGKHGDGKGPQDKELDISGVVHSPDQNRTATGEHADDTDGKDGDE</sequence>
<feature type="compositionally biased region" description="Basic and acidic residues" evidence="1">
    <location>
        <begin position="31"/>
        <end position="45"/>
    </location>
</feature>
<comment type="caution">
    <text evidence="2">The sequence shown here is derived from an EMBL/GenBank/DDBJ whole genome shotgun (WGS) entry which is preliminary data.</text>
</comment>
<dbReference type="EMBL" id="JBHSBC010000063">
    <property type="protein sequence ID" value="MFC3986639.1"/>
    <property type="molecule type" value="Genomic_DNA"/>
</dbReference>
<name>A0ABV8FD78_9ACTN</name>
<dbReference type="Proteomes" id="UP001595698">
    <property type="component" value="Unassembled WGS sequence"/>
</dbReference>
<proteinExistence type="predicted"/>
<accession>A0ABV8FD78</accession>
<dbReference type="RefSeq" id="WP_386196997.1">
    <property type="nucleotide sequence ID" value="NZ_JBHSBC010000063.1"/>
</dbReference>